<dbReference type="GO" id="GO:0005524">
    <property type="term" value="F:ATP binding"/>
    <property type="evidence" value="ECO:0007669"/>
    <property type="project" value="InterPro"/>
</dbReference>
<evidence type="ECO:0000313" key="2">
    <source>
        <dbReference type="EMBL" id="RUT30283.1"/>
    </source>
</evidence>
<organism evidence="2 3">
    <name type="scientific">Arsenicitalea aurantiaca</name>
    <dbReference type="NCBI Taxonomy" id="1783274"/>
    <lineage>
        <taxon>Bacteria</taxon>
        <taxon>Pseudomonadati</taxon>
        <taxon>Pseudomonadota</taxon>
        <taxon>Alphaproteobacteria</taxon>
        <taxon>Hyphomicrobiales</taxon>
        <taxon>Devosiaceae</taxon>
        <taxon>Arsenicitalea</taxon>
    </lineage>
</organism>
<dbReference type="RefSeq" id="WP_127189064.1">
    <property type="nucleotide sequence ID" value="NZ_RZNJ01000004.1"/>
</dbReference>
<dbReference type="SUPFAM" id="SSF53795">
    <property type="entry name" value="PEP carboxykinase-like"/>
    <property type="match status" value="1"/>
</dbReference>
<dbReference type="GO" id="GO:0006109">
    <property type="term" value="P:regulation of carbohydrate metabolic process"/>
    <property type="evidence" value="ECO:0007669"/>
    <property type="project" value="InterPro"/>
</dbReference>
<comment type="caution">
    <text evidence="2">The sequence shown here is derived from an EMBL/GenBank/DDBJ whole genome shotgun (WGS) entry which is preliminary data.</text>
</comment>
<reference evidence="2 3" key="1">
    <citation type="journal article" date="2016" name="Int. J. Syst. Evol. Microbiol.">
        <title>Arsenicitalea aurantiaca gen. nov., sp. nov., a new member of the family Hyphomicrobiaceae, isolated from high-arsenic sediment.</title>
        <authorList>
            <person name="Mu Y."/>
            <person name="Zhou L."/>
            <person name="Zeng X.C."/>
            <person name="Liu L."/>
            <person name="Pan Y."/>
            <person name="Chen X."/>
            <person name="Wang J."/>
            <person name="Li S."/>
            <person name="Li W.J."/>
            <person name="Wang Y."/>
        </authorList>
    </citation>
    <scope>NUCLEOTIDE SEQUENCE [LARGE SCALE GENOMIC DNA]</scope>
    <source>
        <strain evidence="2 3">42-50</strain>
    </source>
</reference>
<dbReference type="Pfam" id="PF07475">
    <property type="entry name" value="Hpr_kinase_C"/>
    <property type="match status" value="1"/>
</dbReference>
<dbReference type="Proteomes" id="UP000281547">
    <property type="component" value="Unassembled WGS sequence"/>
</dbReference>
<dbReference type="CDD" id="cd01918">
    <property type="entry name" value="HprK_C"/>
    <property type="match status" value="1"/>
</dbReference>
<protein>
    <recommendedName>
        <fullName evidence="1">HPr kinase/phosphorylase C-terminal domain-containing protein</fullName>
    </recommendedName>
</protein>
<gene>
    <name evidence="2" type="ORF">EMQ25_13295</name>
</gene>
<sequence length="160" mass="16675">MKLGTTHGTGLVLGRTGVLIRGASGAGKSLLALETLARWSAGGHRALLVSDDQVELFGVGAGLEMAAPATIAGLIELRGRGIVSRPWCARAPLHLVIDLVDALERMPEETAFETEIAGVALPRAPIPRRGVVDPSHQGLLLDEALAQISTSGSAMRQKTT</sequence>
<evidence type="ECO:0000313" key="3">
    <source>
        <dbReference type="Proteomes" id="UP000281547"/>
    </source>
</evidence>
<dbReference type="InterPro" id="IPR027417">
    <property type="entry name" value="P-loop_NTPase"/>
</dbReference>
<name>A0A433X8A4_9HYPH</name>
<dbReference type="Gene3D" id="3.40.50.300">
    <property type="entry name" value="P-loop containing nucleotide triphosphate hydrolases"/>
    <property type="match status" value="1"/>
</dbReference>
<dbReference type="InterPro" id="IPR011104">
    <property type="entry name" value="Hpr_kin/Pase_C"/>
</dbReference>
<dbReference type="OrthoDB" id="8326226at2"/>
<feature type="domain" description="HPr kinase/phosphorylase C-terminal" evidence="1">
    <location>
        <begin position="6"/>
        <end position="84"/>
    </location>
</feature>
<dbReference type="AlphaFoldDB" id="A0A433X8A4"/>
<evidence type="ECO:0000259" key="1">
    <source>
        <dbReference type="Pfam" id="PF07475"/>
    </source>
</evidence>
<dbReference type="EMBL" id="RZNJ01000004">
    <property type="protein sequence ID" value="RUT30283.1"/>
    <property type="molecule type" value="Genomic_DNA"/>
</dbReference>
<accession>A0A433X8A4</accession>
<dbReference type="GO" id="GO:0000155">
    <property type="term" value="F:phosphorelay sensor kinase activity"/>
    <property type="evidence" value="ECO:0007669"/>
    <property type="project" value="InterPro"/>
</dbReference>
<proteinExistence type="predicted"/>
<keyword evidence="3" id="KW-1185">Reference proteome</keyword>